<dbReference type="GO" id="GO:0046975">
    <property type="term" value="F:histone H3K36 methyltransferase activity"/>
    <property type="evidence" value="ECO:0007669"/>
    <property type="project" value="TreeGrafter"/>
</dbReference>
<sequence>MDKMQLRAIFCSSSNWDVKQQNSEIKTAFGPETTWVRTVERWFSRFRNGDEKLKDEQRSGRPSEIDDDQLKKLVEASPRATLRGLASGLGVSGKSVCIHLQKIGKGKKLDK</sequence>
<accession>A0A183FMX5</accession>
<protein>
    <submittedName>
        <fullName evidence="4">HTH_48 domain-containing protein</fullName>
    </submittedName>
</protein>
<dbReference type="GO" id="GO:0000729">
    <property type="term" value="P:DNA double-strand break processing"/>
    <property type="evidence" value="ECO:0007669"/>
    <property type="project" value="TreeGrafter"/>
</dbReference>
<evidence type="ECO:0000313" key="3">
    <source>
        <dbReference type="Proteomes" id="UP000050761"/>
    </source>
</evidence>
<dbReference type="InterPro" id="IPR036388">
    <property type="entry name" value="WH-like_DNA-bd_sf"/>
</dbReference>
<dbReference type="EMBL" id="UZAH01026252">
    <property type="protein sequence ID" value="VDO77799.1"/>
    <property type="molecule type" value="Genomic_DNA"/>
</dbReference>
<proteinExistence type="predicted"/>
<dbReference type="GO" id="GO:0003690">
    <property type="term" value="F:double-stranded DNA binding"/>
    <property type="evidence" value="ECO:0007669"/>
    <property type="project" value="TreeGrafter"/>
</dbReference>
<dbReference type="GO" id="GO:0031297">
    <property type="term" value="P:replication fork processing"/>
    <property type="evidence" value="ECO:0007669"/>
    <property type="project" value="TreeGrafter"/>
</dbReference>
<dbReference type="GO" id="GO:0044547">
    <property type="term" value="F:DNA topoisomerase binding"/>
    <property type="evidence" value="ECO:0007669"/>
    <property type="project" value="TreeGrafter"/>
</dbReference>
<dbReference type="GO" id="GO:0005634">
    <property type="term" value="C:nucleus"/>
    <property type="evidence" value="ECO:0007669"/>
    <property type="project" value="TreeGrafter"/>
</dbReference>
<dbReference type="GO" id="GO:0000014">
    <property type="term" value="F:single-stranded DNA endodeoxyribonuclease activity"/>
    <property type="evidence" value="ECO:0007669"/>
    <property type="project" value="TreeGrafter"/>
</dbReference>
<dbReference type="Proteomes" id="UP000050761">
    <property type="component" value="Unassembled WGS sequence"/>
</dbReference>
<dbReference type="GO" id="GO:0042800">
    <property type="term" value="F:histone H3K4 methyltransferase activity"/>
    <property type="evidence" value="ECO:0007669"/>
    <property type="project" value="TreeGrafter"/>
</dbReference>
<dbReference type="PANTHER" id="PTHR46060:SF2">
    <property type="entry name" value="HISTONE-LYSINE N-METHYLTRANSFERASE SETMAR"/>
    <property type="match status" value="1"/>
</dbReference>
<gene>
    <name evidence="2" type="ORF">HPBE_LOCUS8787</name>
</gene>
<dbReference type="GO" id="GO:0044774">
    <property type="term" value="P:mitotic DNA integrity checkpoint signaling"/>
    <property type="evidence" value="ECO:0007669"/>
    <property type="project" value="TreeGrafter"/>
</dbReference>
<dbReference type="WBParaSite" id="HPBE_0000878601-mRNA-1">
    <property type="protein sequence ID" value="HPBE_0000878601-mRNA-1"/>
    <property type="gene ID" value="HPBE_0000878601"/>
</dbReference>
<name>A0A183FMX5_HELPZ</name>
<dbReference type="GO" id="GO:0000793">
    <property type="term" value="C:condensed chromosome"/>
    <property type="evidence" value="ECO:0007669"/>
    <property type="project" value="TreeGrafter"/>
</dbReference>
<reference evidence="4" key="2">
    <citation type="submission" date="2019-09" db="UniProtKB">
        <authorList>
            <consortium name="WormBaseParasite"/>
        </authorList>
    </citation>
    <scope>IDENTIFICATION</scope>
</reference>
<dbReference type="GO" id="GO:0015074">
    <property type="term" value="P:DNA integration"/>
    <property type="evidence" value="ECO:0007669"/>
    <property type="project" value="TreeGrafter"/>
</dbReference>
<dbReference type="PANTHER" id="PTHR46060">
    <property type="entry name" value="MARINER MOS1 TRANSPOSASE-LIKE PROTEIN"/>
    <property type="match status" value="1"/>
</dbReference>
<keyword evidence="3" id="KW-1185">Reference proteome</keyword>
<feature type="region of interest" description="Disordered" evidence="1">
    <location>
        <begin position="51"/>
        <end position="70"/>
    </location>
</feature>
<reference evidence="2 3" key="1">
    <citation type="submission" date="2018-11" db="EMBL/GenBank/DDBJ databases">
        <authorList>
            <consortium name="Pathogen Informatics"/>
        </authorList>
    </citation>
    <scope>NUCLEOTIDE SEQUENCE [LARGE SCALE GENOMIC DNA]</scope>
</reference>
<dbReference type="GO" id="GO:0035861">
    <property type="term" value="C:site of double-strand break"/>
    <property type="evidence" value="ECO:0007669"/>
    <property type="project" value="TreeGrafter"/>
</dbReference>
<dbReference type="GO" id="GO:0006303">
    <property type="term" value="P:double-strand break repair via nonhomologous end joining"/>
    <property type="evidence" value="ECO:0007669"/>
    <property type="project" value="TreeGrafter"/>
</dbReference>
<dbReference type="OrthoDB" id="6137736at2759"/>
<dbReference type="Gene3D" id="1.10.10.10">
    <property type="entry name" value="Winged helix-like DNA-binding domain superfamily/Winged helix DNA-binding domain"/>
    <property type="match status" value="1"/>
</dbReference>
<organism evidence="3 4">
    <name type="scientific">Heligmosomoides polygyrus</name>
    <name type="common">Parasitic roundworm</name>
    <dbReference type="NCBI Taxonomy" id="6339"/>
    <lineage>
        <taxon>Eukaryota</taxon>
        <taxon>Metazoa</taxon>
        <taxon>Ecdysozoa</taxon>
        <taxon>Nematoda</taxon>
        <taxon>Chromadorea</taxon>
        <taxon>Rhabditida</taxon>
        <taxon>Rhabditina</taxon>
        <taxon>Rhabditomorpha</taxon>
        <taxon>Strongyloidea</taxon>
        <taxon>Heligmosomidae</taxon>
        <taxon>Heligmosomoides</taxon>
    </lineage>
</organism>
<dbReference type="InterPro" id="IPR052709">
    <property type="entry name" value="Transposase-MT_Hybrid"/>
</dbReference>
<evidence type="ECO:0000313" key="4">
    <source>
        <dbReference type="WBParaSite" id="HPBE_0000878601-mRNA-1"/>
    </source>
</evidence>
<dbReference type="AlphaFoldDB" id="A0A183FMX5"/>
<dbReference type="GO" id="GO:0003697">
    <property type="term" value="F:single-stranded DNA binding"/>
    <property type="evidence" value="ECO:0007669"/>
    <property type="project" value="TreeGrafter"/>
</dbReference>
<evidence type="ECO:0000256" key="1">
    <source>
        <dbReference type="SAM" id="MobiDB-lite"/>
    </source>
</evidence>
<accession>A0A3P7YL95</accession>
<evidence type="ECO:0000313" key="2">
    <source>
        <dbReference type="EMBL" id="VDO77799.1"/>
    </source>
</evidence>
<dbReference type="Pfam" id="PF13565">
    <property type="entry name" value="HTH_32"/>
    <property type="match status" value="1"/>
</dbReference>